<dbReference type="Proteomes" id="UP000694865">
    <property type="component" value="Unplaced"/>
</dbReference>
<feature type="compositionally biased region" description="Basic and acidic residues" evidence="1">
    <location>
        <begin position="9"/>
        <end position="19"/>
    </location>
</feature>
<dbReference type="GeneID" id="100371040"/>
<sequence>MADDQLFDEYDHYNFDKVHSGSSGKGRSKKEVADNKRPDPNADVRKTVTQIKNSEKKEKEKELAKLSKASQSSKASSRE</sequence>
<dbReference type="InterPro" id="IPR018792">
    <property type="entry name" value="NUPR1-like"/>
</dbReference>
<evidence type="ECO:0000313" key="3">
    <source>
        <dbReference type="RefSeq" id="XP_002742149.1"/>
    </source>
</evidence>
<feature type="compositionally biased region" description="Basic and acidic residues" evidence="1">
    <location>
        <begin position="29"/>
        <end position="46"/>
    </location>
</feature>
<keyword evidence="2" id="KW-1185">Reference proteome</keyword>
<protein>
    <submittedName>
        <fullName evidence="3">Uncharacterized protein LOC100371040</fullName>
    </submittedName>
</protein>
<gene>
    <name evidence="3" type="primary">LOC100371040</name>
</gene>
<dbReference type="RefSeq" id="XP_002742149.1">
    <property type="nucleotide sequence ID" value="XM_002742103.2"/>
</dbReference>
<dbReference type="PANTHER" id="PTHR17149:SF4">
    <property type="entry name" value="RH17958P"/>
    <property type="match status" value="1"/>
</dbReference>
<dbReference type="PANTHER" id="PTHR17149">
    <property type="entry name" value="NUCLEAR PROTEIN 1 AND 2"/>
    <property type="match status" value="1"/>
</dbReference>
<feature type="compositionally biased region" description="Low complexity" evidence="1">
    <location>
        <begin position="66"/>
        <end position="79"/>
    </location>
</feature>
<reference evidence="3" key="1">
    <citation type="submission" date="2025-08" db="UniProtKB">
        <authorList>
            <consortium name="RefSeq"/>
        </authorList>
    </citation>
    <scope>IDENTIFICATION</scope>
    <source>
        <tissue evidence="3">Testes</tissue>
    </source>
</reference>
<evidence type="ECO:0000256" key="1">
    <source>
        <dbReference type="SAM" id="MobiDB-lite"/>
    </source>
</evidence>
<accession>A0ABM0H1J2</accession>
<name>A0ABM0H1J2_SACKO</name>
<proteinExistence type="predicted"/>
<feature type="compositionally biased region" description="Basic and acidic residues" evidence="1">
    <location>
        <begin position="53"/>
        <end position="65"/>
    </location>
</feature>
<evidence type="ECO:0000313" key="2">
    <source>
        <dbReference type="Proteomes" id="UP000694865"/>
    </source>
</evidence>
<dbReference type="Pfam" id="PF10195">
    <property type="entry name" value="Phospho_p8"/>
    <property type="match status" value="1"/>
</dbReference>
<feature type="region of interest" description="Disordered" evidence="1">
    <location>
        <begin position="1"/>
        <end position="79"/>
    </location>
</feature>
<organism evidence="2 3">
    <name type="scientific">Saccoglossus kowalevskii</name>
    <name type="common">Acorn worm</name>
    <dbReference type="NCBI Taxonomy" id="10224"/>
    <lineage>
        <taxon>Eukaryota</taxon>
        <taxon>Metazoa</taxon>
        <taxon>Hemichordata</taxon>
        <taxon>Enteropneusta</taxon>
        <taxon>Harrimaniidae</taxon>
        <taxon>Saccoglossus</taxon>
    </lineage>
</organism>